<gene>
    <name evidence="1" type="ORF">GEV01_01285</name>
</gene>
<protein>
    <submittedName>
        <fullName evidence="1">Uncharacterized protein</fullName>
    </submittedName>
</protein>
<accession>A0A843S6N0</accession>
<dbReference type="Proteomes" id="UP000444318">
    <property type="component" value="Unassembled WGS sequence"/>
</dbReference>
<comment type="caution">
    <text evidence="1">The sequence shown here is derived from an EMBL/GenBank/DDBJ whole genome shotgun (WGS) entry which is preliminary data.</text>
</comment>
<keyword evidence="2" id="KW-1185">Reference proteome</keyword>
<evidence type="ECO:0000313" key="2">
    <source>
        <dbReference type="Proteomes" id="UP000444318"/>
    </source>
</evidence>
<proteinExistence type="predicted"/>
<dbReference type="AlphaFoldDB" id="A0A843S6N0"/>
<dbReference type="EMBL" id="WHUF01000001">
    <property type="protein sequence ID" value="MQA18138.1"/>
    <property type="molecule type" value="Genomic_DNA"/>
</dbReference>
<name>A0A843S6N0_9BURK</name>
<sequence length="109" mass="11792">MECPGLDSAADFFSSNVSVTDLNGDGKAEVTIPYKLLCDGGIDSYTIKVILREGANKLAICGNSLVKIPGQEPFGGERQYDKALLSPANAAYKQHMDKVWKVVSVDIRK</sequence>
<dbReference type="NCBIfam" id="NF046077">
    <property type="entry name" value="LPS_M949_RS01915"/>
    <property type="match status" value="1"/>
</dbReference>
<reference evidence="1 2" key="1">
    <citation type="submission" date="2019-10" db="EMBL/GenBank/DDBJ databases">
        <title>Two novel species isolated from a subtropical stream in China.</title>
        <authorList>
            <person name="Lu H."/>
        </authorList>
    </citation>
    <scope>NUCLEOTIDE SEQUENCE [LARGE SCALE GENOMIC DNA]</scope>
    <source>
        <strain evidence="1 2">FT103W</strain>
    </source>
</reference>
<organism evidence="1 2">
    <name type="scientific">Rugamonas rivuli</name>
    <dbReference type="NCBI Taxonomy" id="2743358"/>
    <lineage>
        <taxon>Bacteria</taxon>
        <taxon>Pseudomonadati</taxon>
        <taxon>Pseudomonadota</taxon>
        <taxon>Betaproteobacteria</taxon>
        <taxon>Burkholderiales</taxon>
        <taxon>Oxalobacteraceae</taxon>
        <taxon>Telluria group</taxon>
        <taxon>Rugamonas</taxon>
    </lineage>
</organism>
<dbReference type="InterPro" id="IPR058148">
    <property type="entry name" value="M949_RS01915-like_dom"/>
</dbReference>
<evidence type="ECO:0000313" key="1">
    <source>
        <dbReference type="EMBL" id="MQA18138.1"/>
    </source>
</evidence>